<dbReference type="InterPro" id="IPR012334">
    <property type="entry name" value="Pectin_lyas_fold"/>
</dbReference>
<dbReference type="Proteomes" id="UP001500738">
    <property type="component" value="Unassembled WGS sequence"/>
</dbReference>
<feature type="region of interest" description="Disordered" evidence="1">
    <location>
        <begin position="715"/>
        <end position="735"/>
    </location>
</feature>
<dbReference type="EMBL" id="BAAAFE010000007">
    <property type="protein sequence ID" value="GAA0864424.1"/>
    <property type="molecule type" value="Genomic_DNA"/>
</dbReference>
<feature type="region of interest" description="Disordered" evidence="1">
    <location>
        <begin position="952"/>
        <end position="981"/>
    </location>
</feature>
<reference evidence="2 3" key="1">
    <citation type="journal article" date="2019" name="Int. J. Syst. Evol. Microbiol.">
        <title>The Global Catalogue of Microorganisms (GCM) 10K type strain sequencing project: providing services to taxonomists for standard genome sequencing and annotation.</title>
        <authorList>
            <consortium name="The Broad Institute Genomics Platform"/>
            <consortium name="The Broad Institute Genome Sequencing Center for Infectious Disease"/>
            <person name="Wu L."/>
            <person name="Ma J."/>
        </authorList>
    </citation>
    <scope>NUCLEOTIDE SEQUENCE [LARGE SCALE GENOMIC DNA]</scope>
    <source>
        <strain evidence="2 3">JCM 15910</strain>
    </source>
</reference>
<comment type="caution">
    <text evidence="2">The sequence shown here is derived from an EMBL/GenBank/DDBJ whole genome shotgun (WGS) entry which is preliminary data.</text>
</comment>
<organism evidence="2 3">
    <name type="scientific">Sphingopyxis soli</name>
    <dbReference type="NCBI Taxonomy" id="592051"/>
    <lineage>
        <taxon>Bacteria</taxon>
        <taxon>Pseudomonadati</taxon>
        <taxon>Pseudomonadota</taxon>
        <taxon>Alphaproteobacteria</taxon>
        <taxon>Sphingomonadales</taxon>
        <taxon>Sphingomonadaceae</taxon>
        <taxon>Sphingopyxis</taxon>
    </lineage>
</organism>
<dbReference type="Gene3D" id="2.160.20.10">
    <property type="entry name" value="Single-stranded right-handed beta-helix, Pectin lyase-like"/>
    <property type="match status" value="1"/>
</dbReference>
<proteinExistence type="predicted"/>
<evidence type="ECO:0008006" key="4">
    <source>
        <dbReference type="Google" id="ProtNLM"/>
    </source>
</evidence>
<dbReference type="RefSeq" id="WP_215355326.1">
    <property type="nucleotide sequence ID" value="NZ_BAAAFE010000007.1"/>
</dbReference>
<gene>
    <name evidence="2" type="ORF">GCM10009115_18900</name>
</gene>
<sequence>MRAHPAPSPARKGKRRLLESCAITAGLVALAYGGPAMAQGVVGTGVITTGGAGGSITDSANKTTVTITTNEAIVNWTPSGTPTDGVIDFLPVGNTLEFRGGLGGYTVLNRFVSGSGTSISDTIALSGTVQSFRTAAGVPDTQGGNIWFYNAGGILINSRAAINVGSLVLTTNDIDTTGGLAPGGTIRFRGAPNSNATVTVANNAFIGADNGVAGGSYVALVAPRVVQNGIVNVNGSAAYVAAEVADITINAANGLFDINVTTGANGGNVITHGGITTGPEQTGALAHRIYMVAIPKNDAVTMLVSGQVGYNDASSATVSNGSIVLSAGYNVTAGAMNETPANNTAANISVNDIVFLSDVTAHASNDFLGQPLGVVPTGGPFTVPPPAWQGRFSIQGNGTFVGENSATLTINAGRQSIVTGDLLVQANGTAAGPGSATITVDGGGLVALGNISLLATGAPDGTTGFGQGGTATLNVLNGGQMGAGLDLTVAADGFGGFDDGGEGGTGAGGTAAINVSGTGSLLIGDTISASADGLGGALALDAVTGNAIVADNGGDGIGGNAAISVSGGAQVTATVGVVASAAGRGRVGLDQSGNGTGGDARIQVTGAGTTFTAPQTTVNAAGVGGGSISDPVYGTVLSANGGDGVGNAALLTFGTDSGSSVSVGAVSVNASGTGGGANGDGSAGGNAVGGDVLVEANGGGTVALSQLSIDASANSGGASSASSGGNTARSGDAQGGTALLRTSNVSTLAVSTGLSINVSGRAVSSENVGSGTGGGVNLSAIENSTISVGDTIDVTAFGGSESSAVPVVAGSGTGGTIDLLADLGGTISASNYSLDARASVVNVSGTNGPAQGGFITMTALNGGLIGATNDGVDQLNVSAQTGVSTAGSSATGGSITIFANEADMQFSNPVFSASGVSGGATDPNATGVVGIGGLIQIGTGFDPAHGIDLGSGLSADADGRTSVDVEASPGLPRDTSGDGQGGTIDVQVSGGSLTGGGLFLTANGYGGASGSNSTGRGGAVTFTQIGGDTALGDVTLNADGIGGDFAGPAGGGVSGDGIGGDTSLEISGGTFTASDVSLSASGQGGRGFDGDDFDFLNPTAAGDGGNGQGGEAGITISDTAIVNTTVLAAYASGRGGDGGDYRTVGSVPGNGGNAGFGSGGNATIRLNGGELASDAVTVDASGFGGAGGSAFLSSSSGPSTSVGTGGRGGDAFGGFATIGLGPTLVNITESITTYSTASGGVGGSGTSGGGGGNASGGVAQVLVDDFDAGELSIALDGSATGGNGGIGYDGAGGNGGSARGGTMMVEARGPNGNVVVSQSNFVSVATGGTGGSAFTDFFSTPEVAGRGGDGGEGIGGEISIVATDGGTVGLGIGRSGGGTLSSVGNGGDGGRGADNPNTIRQPGPDGMLFTADDTFLGLTGGDGGFGGAGTGGTVTLLARGGTITSDGAPVDISVSGISGNGGDGGVGSGGTGSCCTSFVDLGGRVVFRSESTEAGAGQITLGDTTIAANGFIAGRIELRSSSSISLASLDANAAGFAQPTNNDTDLSAYGVFFAANGGSIEVADDLTVQTGGSFGAYAQGGGQVRAGDLFQINAADQVDIRHDMRGASEERTLFAGGDLSITAGTTIRGATGSLLAASGVVTLTALGTTGRIGVDHVEGGTVVMSSTGATSVEHAEADDDFTASAGSFRTGLNSIITGGDISITSPGAVDLGNSSAGGFVSVTGESIVFTNIDAGETVDLTAIGAVAGAEGIRGGSIDAGDTITLFGNSIALGGDVTGTGSFFAFGTDGNVAVNRADVDGTISIFADGDLTGNYAAGGDVLLNANGDVTVSASAAGTYIDPNGIGTNGNVYIDAAGDVTLTGGAAARMLGINAGGSASVGAASAGEDVLVVAGATASLNDVSAGDDVNVRAPGAITAVNVRTTGTGPDNAFLNYTPPASSGFGGFTITVGEGSSATDGSDIVLSSGSGIDATTLSAGDDIIALASGTIRLSDATTLGLGVTAGGSNIRTQGGDTSVTGLDAFDDVLIDAAGAASADGVVNAGRDIAINADSIGIAELSETNGTPVPTLAADGTISLASANAIEGGSLLAQGDVNLDAGTFVDLIGTASGGNTVISAAEDLSVRRLDSIGTTTLLATGGAIDIGALVSAGEIDAQGDTINVAGGGDMIFANLVTDVGDASVVSGGDLFVQNGSIAGRATLRSTGERVGVDALTADSASIEATGGFVTLNSVSVTDDLTATARGSLLISGIVTGRSISLGSSDITIDTAARVGTAGTTEALSVMNTDDQRQTFVGGTGTRNGYHIDAAELTRLFGSDIVIFAPEVGAVSQQSVGSSAPPDVIVDSFTLAGGAAGSNLGAGGSLTIRTPGKMRVTGNVQLTGLSDTNALNLFADEALEVILGQGTVRLLGANNAPGGQLNMASEDIIVATTAAIADVANASSMAAINTRLGQNDGVTIDEGALFARGIRFNVIGGVYVQNSGTGTDFGLRRGLTFGAGGLDVLTEGPSSRIVLNGVQLGASGQVTGLDTLQFLTVAGAPANSATGSYDPESTLNGCFISNVASCTTVRIDFDNNFPVQDVIEDEIGDGSEDEGDGTSLPTALITMRDLDPLSGEPLLDDPVTGAGNDDLWTPTTDTQQP</sequence>
<accession>A0ABN1M553</accession>
<protein>
    <recommendedName>
        <fullName evidence="4">Autotransporter domain-containing protein</fullName>
    </recommendedName>
</protein>
<feature type="compositionally biased region" description="Gly residues" evidence="1">
    <location>
        <begin position="1379"/>
        <end position="1392"/>
    </location>
</feature>
<evidence type="ECO:0000313" key="2">
    <source>
        <dbReference type="EMBL" id="GAA0864424.1"/>
    </source>
</evidence>
<feature type="compositionally biased region" description="Low complexity" evidence="1">
    <location>
        <begin position="715"/>
        <end position="731"/>
    </location>
</feature>
<name>A0ABN1M553_9SPHN</name>
<evidence type="ECO:0000256" key="1">
    <source>
        <dbReference type="SAM" id="MobiDB-lite"/>
    </source>
</evidence>
<keyword evidence="3" id="KW-1185">Reference proteome</keyword>
<evidence type="ECO:0000313" key="3">
    <source>
        <dbReference type="Proteomes" id="UP001500738"/>
    </source>
</evidence>
<feature type="region of interest" description="Disordered" evidence="1">
    <location>
        <begin position="2606"/>
        <end position="2636"/>
    </location>
</feature>
<feature type="region of interest" description="Disordered" evidence="1">
    <location>
        <begin position="1379"/>
        <end position="1404"/>
    </location>
</feature>